<dbReference type="Pfam" id="PF00583">
    <property type="entry name" value="Acetyltransf_1"/>
    <property type="match status" value="1"/>
</dbReference>
<dbReference type="CDD" id="cd04301">
    <property type="entry name" value="NAT_SF"/>
    <property type="match status" value="1"/>
</dbReference>
<proteinExistence type="predicted"/>
<dbReference type="Gene3D" id="3.40.630.30">
    <property type="match status" value="1"/>
</dbReference>
<protein>
    <submittedName>
        <fullName evidence="2">GNAT family N-acetyltransferase</fullName>
    </submittedName>
</protein>
<gene>
    <name evidence="2" type="ORF">DNH61_02955</name>
</gene>
<keyword evidence="2" id="KW-0808">Transferase</keyword>
<dbReference type="GO" id="GO:0016747">
    <property type="term" value="F:acyltransferase activity, transferring groups other than amino-acyl groups"/>
    <property type="evidence" value="ECO:0007669"/>
    <property type="project" value="InterPro"/>
</dbReference>
<comment type="caution">
    <text evidence="2">The sequence shown here is derived from an EMBL/GenBank/DDBJ whole genome shotgun (WGS) entry which is preliminary data.</text>
</comment>
<reference evidence="2 3" key="1">
    <citation type="submission" date="2018-06" db="EMBL/GenBank/DDBJ databases">
        <title>Paenibacillus imtechensis sp. nov.</title>
        <authorList>
            <person name="Pinnaka A.K."/>
            <person name="Singh H."/>
            <person name="Kaur M."/>
        </authorList>
    </citation>
    <scope>NUCLEOTIDE SEQUENCE [LARGE SCALE GENOMIC DNA]</scope>
    <source>
        <strain evidence="2 3">SMB1</strain>
    </source>
</reference>
<name>A0A2W1LR56_9BACL</name>
<keyword evidence="3" id="KW-1185">Reference proteome</keyword>
<organism evidence="2 3">
    <name type="scientific">Paenibacillus sambharensis</name>
    <dbReference type="NCBI Taxonomy" id="1803190"/>
    <lineage>
        <taxon>Bacteria</taxon>
        <taxon>Bacillati</taxon>
        <taxon>Bacillota</taxon>
        <taxon>Bacilli</taxon>
        <taxon>Bacillales</taxon>
        <taxon>Paenibacillaceae</taxon>
        <taxon>Paenibacillus</taxon>
    </lineage>
</organism>
<feature type="domain" description="N-acetyltransferase" evidence="1">
    <location>
        <begin position="2"/>
        <end position="145"/>
    </location>
</feature>
<evidence type="ECO:0000313" key="2">
    <source>
        <dbReference type="EMBL" id="PZD97325.1"/>
    </source>
</evidence>
<accession>A0A2W1LR56</accession>
<evidence type="ECO:0000313" key="3">
    <source>
        <dbReference type="Proteomes" id="UP000249522"/>
    </source>
</evidence>
<dbReference type="InterPro" id="IPR016181">
    <property type="entry name" value="Acyl_CoA_acyltransferase"/>
</dbReference>
<dbReference type="EMBL" id="QKRB01000028">
    <property type="protein sequence ID" value="PZD97325.1"/>
    <property type="molecule type" value="Genomic_DNA"/>
</dbReference>
<dbReference type="InterPro" id="IPR000182">
    <property type="entry name" value="GNAT_dom"/>
</dbReference>
<sequence length="147" mass="16587">MITLRSIDKTNWQACIELKPKEGQEGFVASNLYSLAESHYHGYVCKGIYKAEEMVGFVMYGIDADDGNYWIGRFMIEGDRQGYGYGSEALQLVMEEIRQMKDRSAVLKLGYNPDNHAAGRLYAKAGFVEEGIAPWGEMVVSYTFTDL</sequence>
<dbReference type="AlphaFoldDB" id="A0A2W1LR56"/>
<dbReference type="Proteomes" id="UP000249522">
    <property type="component" value="Unassembled WGS sequence"/>
</dbReference>
<evidence type="ECO:0000259" key="1">
    <source>
        <dbReference type="PROSITE" id="PS51186"/>
    </source>
</evidence>
<dbReference type="SUPFAM" id="SSF55729">
    <property type="entry name" value="Acyl-CoA N-acyltransferases (Nat)"/>
    <property type="match status" value="1"/>
</dbReference>
<dbReference type="OrthoDB" id="9127144at2"/>
<dbReference type="RefSeq" id="WP_111145183.1">
    <property type="nucleotide sequence ID" value="NZ_QKRB01000028.1"/>
</dbReference>
<dbReference type="PROSITE" id="PS51186">
    <property type="entry name" value="GNAT"/>
    <property type="match status" value="1"/>
</dbReference>